<reference evidence="1" key="1">
    <citation type="submission" date="2021-08" db="EMBL/GenBank/DDBJ databases">
        <title>The first chromosome-level gecko genome reveals the dynamic sex chromosomes of Neotropical dwarf geckos (Sphaerodactylidae: Sphaerodactylus).</title>
        <authorList>
            <person name="Pinto B.J."/>
            <person name="Keating S.E."/>
            <person name="Gamble T."/>
        </authorList>
    </citation>
    <scope>NUCLEOTIDE SEQUENCE</scope>
    <source>
        <strain evidence="1">TG3544</strain>
    </source>
</reference>
<gene>
    <name evidence="1" type="ORF">K3G42_025401</name>
</gene>
<comment type="caution">
    <text evidence="1">The sequence shown here is derived from an EMBL/GenBank/DDBJ whole genome shotgun (WGS) entry which is preliminary data.</text>
</comment>
<sequence>MRNGVQIAILSTSVPSAWPRKDRSAWEKQKDWKERLTKMSAKSRIQYKWIQILSIQIGSYSGLFYSGCMWLEYVRIGSQIANPICDFDYGIDHSY</sequence>
<name>A0ACB8G4W2_9SAUR</name>
<dbReference type="EMBL" id="CM037615">
    <property type="protein sequence ID" value="KAH8014083.1"/>
    <property type="molecule type" value="Genomic_DNA"/>
</dbReference>
<evidence type="ECO:0000313" key="1">
    <source>
        <dbReference type="EMBL" id="KAH8014083.1"/>
    </source>
</evidence>
<proteinExistence type="predicted"/>
<dbReference type="Proteomes" id="UP000827872">
    <property type="component" value="Linkage Group LG02"/>
</dbReference>
<keyword evidence="2" id="KW-1185">Reference proteome</keyword>
<protein>
    <submittedName>
        <fullName evidence="1">Uncharacterized protein</fullName>
    </submittedName>
</protein>
<evidence type="ECO:0000313" key="2">
    <source>
        <dbReference type="Proteomes" id="UP000827872"/>
    </source>
</evidence>
<organism evidence="1 2">
    <name type="scientific">Sphaerodactylus townsendi</name>
    <dbReference type="NCBI Taxonomy" id="933632"/>
    <lineage>
        <taxon>Eukaryota</taxon>
        <taxon>Metazoa</taxon>
        <taxon>Chordata</taxon>
        <taxon>Craniata</taxon>
        <taxon>Vertebrata</taxon>
        <taxon>Euteleostomi</taxon>
        <taxon>Lepidosauria</taxon>
        <taxon>Squamata</taxon>
        <taxon>Bifurcata</taxon>
        <taxon>Gekkota</taxon>
        <taxon>Sphaerodactylidae</taxon>
        <taxon>Sphaerodactylus</taxon>
    </lineage>
</organism>
<accession>A0ACB8G4W2</accession>